<feature type="chain" id="PRO_5016846445" evidence="1">
    <location>
        <begin position="19"/>
        <end position="253"/>
    </location>
</feature>
<sequence length="253" mass="28549">MAKLTFVFLFCLFSKAIAAPLQFSNERGLLFATAEFKGVEYRIFTANPAQMRLLWRDEAGKNYSKLRAAAAALSAKGENVLMLMNAGIYTQDYQPAGLWIEEGKTLRALNRSAGKGNFHIQPNGVLWFGGQSAGIMPIEQWQKQPKKAAYAFQSGPMMIIDGTINSRFIKDLSSPYKRNAACINEAGELYFIISTAVRQDSEWPSFYRMSEAMLSFGCRQALYLDGSISHYYAIRQSNWFHWRPFVGMIAIVE</sequence>
<evidence type="ECO:0000313" key="3">
    <source>
        <dbReference type="EMBL" id="SUO98420.1"/>
    </source>
</evidence>
<organism evidence="3 4">
    <name type="scientific">Suttonella indologenes</name>
    <dbReference type="NCBI Taxonomy" id="13276"/>
    <lineage>
        <taxon>Bacteria</taxon>
        <taxon>Pseudomonadati</taxon>
        <taxon>Pseudomonadota</taxon>
        <taxon>Gammaproteobacteria</taxon>
        <taxon>Cardiobacteriales</taxon>
        <taxon>Cardiobacteriaceae</taxon>
        <taxon>Suttonella</taxon>
    </lineage>
</organism>
<feature type="domain" description="Phosphodiester glycosidase" evidence="2">
    <location>
        <begin position="80"/>
        <end position="232"/>
    </location>
</feature>
<proteinExistence type="predicted"/>
<keyword evidence="1" id="KW-0732">Signal</keyword>
<dbReference type="RefSeq" id="WP_147284961.1">
    <property type="nucleotide sequence ID" value="NZ_UHIA01000004.1"/>
</dbReference>
<dbReference type="EMBL" id="UHIA01000004">
    <property type="protein sequence ID" value="SUO98420.1"/>
    <property type="molecule type" value="Genomic_DNA"/>
</dbReference>
<reference evidence="3 4" key="1">
    <citation type="submission" date="2018-06" db="EMBL/GenBank/DDBJ databases">
        <authorList>
            <consortium name="Pathogen Informatics"/>
            <person name="Doyle S."/>
        </authorList>
    </citation>
    <scope>NUCLEOTIDE SEQUENCE [LARGE SCALE GENOMIC DNA]</scope>
    <source>
        <strain evidence="3 4">NCTC10717</strain>
    </source>
</reference>
<evidence type="ECO:0000313" key="4">
    <source>
        <dbReference type="Proteomes" id="UP000254575"/>
    </source>
</evidence>
<evidence type="ECO:0000256" key="1">
    <source>
        <dbReference type="SAM" id="SignalP"/>
    </source>
</evidence>
<dbReference type="InterPro" id="IPR018711">
    <property type="entry name" value="NAGPA"/>
</dbReference>
<gene>
    <name evidence="3" type="ORF">NCTC10717_02172</name>
</gene>
<feature type="signal peptide" evidence="1">
    <location>
        <begin position="1"/>
        <end position="18"/>
    </location>
</feature>
<dbReference type="Pfam" id="PF09992">
    <property type="entry name" value="NAGPA"/>
    <property type="match status" value="1"/>
</dbReference>
<dbReference type="AlphaFoldDB" id="A0A380N0V1"/>
<dbReference type="Proteomes" id="UP000254575">
    <property type="component" value="Unassembled WGS sequence"/>
</dbReference>
<keyword evidence="4" id="KW-1185">Reference proteome</keyword>
<name>A0A380N0V1_9GAMM</name>
<evidence type="ECO:0000259" key="2">
    <source>
        <dbReference type="Pfam" id="PF09992"/>
    </source>
</evidence>
<accession>A0A380N0V1</accession>
<dbReference type="OrthoDB" id="5515706at2"/>
<protein>
    <submittedName>
        <fullName evidence="3">Exopolysaccharide biosynthesis protein related to N-acetylglucosamine-1-phosphodiester alpha-N-acetylglucosaminidase</fullName>
    </submittedName>
</protein>